<feature type="domain" description="Cytidylate kinase" evidence="8">
    <location>
        <begin position="32"/>
        <end position="161"/>
    </location>
</feature>
<keyword evidence="5" id="KW-0067">ATP-binding</keyword>
<dbReference type="Pfam" id="PF02224">
    <property type="entry name" value="Cytidylate_kin"/>
    <property type="match status" value="1"/>
</dbReference>
<evidence type="ECO:0000256" key="2">
    <source>
        <dbReference type="ARBA" id="ARBA00022679"/>
    </source>
</evidence>
<evidence type="ECO:0000256" key="7">
    <source>
        <dbReference type="ARBA" id="ARBA00048478"/>
    </source>
</evidence>
<evidence type="ECO:0000256" key="3">
    <source>
        <dbReference type="ARBA" id="ARBA00022741"/>
    </source>
</evidence>
<keyword evidence="2" id="KW-0808">Transferase</keyword>
<evidence type="ECO:0000256" key="4">
    <source>
        <dbReference type="ARBA" id="ARBA00022777"/>
    </source>
</evidence>
<dbReference type="GO" id="GO:0016301">
    <property type="term" value="F:kinase activity"/>
    <property type="evidence" value="ECO:0007669"/>
    <property type="project" value="UniProtKB-KW"/>
</dbReference>
<comment type="catalytic activity">
    <reaction evidence="7">
        <text>CMP + ATP = CDP + ADP</text>
        <dbReference type="Rhea" id="RHEA:11600"/>
        <dbReference type="ChEBI" id="CHEBI:30616"/>
        <dbReference type="ChEBI" id="CHEBI:58069"/>
        <dbReference type="ChEBI" id="CHEBI:60377"/>
        <dbReference type="ChEBI" id="CHEBI:456216"/>
        <dbReference type="EC" id="2.7.4.25"/>
    </reaction>
</comment>
<dbReference type="EC" id="2.7.4.25" evidence="1"/>
<name>A0ABN0Y5F6_9CAUL</name>
<comment type="caution">
    <text evidence="9">The sequence shown here is derived from an EMBL/GenBank/DDBJ whole genome shotgun (WGS) entry which is preliminary data.</text>
</comment>
<dbReference type="CDD" id="cd02020">
    <property type="entry name" value="CMPK"/>
    <property type="match status" value="1"/>
</dbReference>
<keyword evidence="10" id="KW-1185">Reference proteome</keyword>
<evidence type="ECO:0000256" key="5">
    <source>
        <dbReference type="ARBA" id="ARBA00022840"/>
    </source>
</evidence>
<evidence type="ECO:0000256" key="1">
    <source>
        <dbReference type="ARBA" id="ARBA00012906"/>
    </source>
</evidence>
<evidence type="ECO:0000259" key="8">
    <source>
        <dbReference type="Pfam" id="PF02224"/>
    </source>
</evidence>
<sequence>MGMGVLDAGGDLDDEAVAGEVARKLKAEGLSDDVRLTTGEAGEAASRVAGHKAVREALLKLQQDFAAQDGGAVLDGRDIGTVIAPDAHAKLFVTASAEVRAERRWKQLNARGILISFEEMLADIRKRDARDAGRDSAPMVQADDAILLDTTEMGIEAAFDAARRIVETARAKHGV</sequence>
<dbReference type="InterPro" id="IPR027417">
    <property type="entry name" value="P-loop_NTPase"/>
</dbReference>
<reference evidence="9 10" key="1">
    <citation type="journal article" date="2019" name="Int. J. Syst. Evol. Microbiol.">
        <title>The Global Catalogue of Microorganisms (GCM) 10K type strain sequencing project: providing services to taxonomists for standard genome sequencing and annotation.</title>
        <authorList>
            <consortium name="The Broad Institute Genomics Platform"/>
            <consortium name="The Broad Institute Genome Sequencing Center for Infectious Disease"/>
            <person name="Wu L."/>
            <person name="Ma J."/>
        </authorList>
    </citation>
    <scope>NUCLEOTIDE SEQUENCE [LARGE SCALE GENOMIC DNA]</scope>
    <source>
        <strain evidence="9 10">JCM 13476</strain>
    </source>
</reference>
<accession>A0ABN0Y5F6</accession>
<dbReference type="Proteomes" id="UP001500791">
    <property type="component" value="Unassembled WGS sequence"/>
</dbReference>
<evidence type="ECO:0000313" key="10">
    <source>
        <dbReference type="Proteomes" id="UP001500791"/>
    </source>
</evidence>
<evidence type="ECO:0000313" key="9">
    <source>
        <dbReference type="EMBL" id="GAA0383958.1"/>
    </source>
</evidence>
<gene>
    <name evidence="9" type="primary">cmk</name>
    <name evidence="9" type="ORF">GCM10009093_08640</name>
</gene>
<dbReference type="InterPro" id="IPR011994">
    <property type="entry name" value="Cytidylate_kinase_dom"/>
</dbReference>
<dbReference type="EMBL" id="BAAAEJ010000003">
    <property type="protein sequence ID" value="GAA0383958.1"/>
    <property type="molecule type" value="Genomic_DNA"/>
</dbReference>
<keyword evidence="4 9" id="KW-0418">Kinase</keyword>
<protein>
    <recommendedName>
        <fullName evidence="1">(d)CMP kinase</fullName>
        <ecNumber evidence="1">2.7.4.25</ecNumber>
    </recommendedName>
</protein>
<comment type="catalytic activity">
    <reaction evidence="6">
        <text>dCMP + ATP = dCDP + ADP</text>
        <dbReference type="Rhea" id="RHEA:25094"/>
        <dbReference type="ChEBI" id="CHEBI:30616"/>
        <dbReference type="ChEBI" id="CHEBI:57566"/>
        <dbReference type="ChEBI" id="CHEBI:58593"/>
        <dbReference type="ChEBI" id="CHEBI:456216"/>
        <dbReference type="EC" id="2.7.4.25"/>
    </reaction>
</comment>
<evidence type="ECO:0000256" key="6">
    <source>
        <dbReference type="ARBA" id="ARBA00047615"/>
    </source>
</evidence>
<dbReference type="Gene3D" id="3.40.50.300">
    <property type="entry name" value="P-loop containing nucleotide triphosphate hydrolases"/>
    <property type="match status" value="1"/>
</dbReference>
<organism evidence="9 10">
    <name type="scientific">Brevundimonas terrae</name>
    <dbReference type="NCBI Taxonomy" id="363631"/>
    <lineage>
        <taxon>Bacteria</taxon>
        <taxon>Pseudomonadati</taxon>
        <taxon>Pseudomonadota</taxon>
        <taxon>Alphaproteobacteria</taxon>
        <taxon>Caulobacterales</taxon>
        <taxon>Caulobacteraceae</taxon>
        <taxon>Brevundimonas</taxon>
    </lineage>
</organism>
<proteinExistence type="predicted"/>
<dbReference type="SUPFAM" id="SSF52540">
    <property type="entry name" value="P-loop containing nucleoside triphosphate hydrolases"/>
    <property type="match status" value="1"/>
</dbReference>
<keyword evidence="3" id="KW-0547">Nucleotide-binding</keyword>